<dbReference type="GO" id="GO:0044718">
    <property type="term" value="P:siderophore transmembrane transport"/>
    <property type="evidence" value="ECO:0007669"/>
    <property type="project" value="TreeGrafter"/>
</dbReference>
<dbReference type="SUPFAM" id="SSF49464">
    <property type="entry name" value="Carboxypeptidase regulatory domain-like"/>
    <property type="match status" value="1"/>
</dbReference>
<evidence type="ECO:0000259" key="2">
    <source>
        <dbReference type="Pfam" id="PF25183"/>
    </source>
</evidence>
<dbReference type="Pfam" id="PF25183">
    <property type="entry name" value="OMP_b-brl_4"/>
    <property type="match status" value="1"/>
</dbReference>
<dbReference type="PANTHER" id="PTHR30069:SF46">
    <property type="entry name" value="OAR PROTEIN"/>
    <property type="match status" value="1"/>
</dbReference>
<dbReference type="Pfam" id="PF07715">
    <property type="entry name" value="Plug"/>
    <property type="match status" value="1"/>
</dbReference>
<dbReference type="InterPro" id="IPR057601">
    <property type="entry name" value="Oar-like_b-barrel"/>
</dbReference>
<protein>
    <submittedName>
        <fullName evidence="3">Oar protein</fullName>
    </submittedName>
</protein>
<dbReference type="KEGG" id="abas:ACPOL_4893"/>
<dbReference type="Gene3D" id="2.60.40.1120">
    <property type="entry name" value="Carboxypeptidase-like, regulatory domain"/>
    <property type="match status" value="1"/>
</dbReference>
<evidence type="ECO:0000259" key="1">
    <source>
        <dbReference type="Pfam" id="PF07715"/>
    </source>
</evidence>
<dbReference type="Pfam" id="PF13620">
    <property type="entry name" value="CarboxypepD_reg"/>
    <property type="match status" value="1"/>
</dbReference>
<name>A0A2Z5G698_9BACT</name>
<dbReference type="InterPro" id="IPR008969">
    <property type="entry name" value="CarboxyPept-like_regulatory"/>
</dbReference>
<dbReference type="PANTHER" id="PTHR30069">
    <property type="entry name" value="TONB-DEPENDENT OUTER MEMBRANE RECEPTOR"/>
    <property type="match status" value="1"/>
</dbReference>
<dbReference type="Gene3D" id="2.170.130.10">
    <property type="entry name" value="TonB-dependent receptor, plug domain"/>
    <property type="match status" value="1"/>
</dbReference>
<dbReference type="InterPro" id="IPR037066">
    <property type="entry name" value="Plug_dom_sf"/>
</dbReference>
<accession>A0A2Z5G698</accession>
<dbReference type="RefSeq" id="WP_161557513.1">
    <property type="nucleotide sequence ID" value="NZ_CP030840.1"/>
</dbReference>
<dbReference type="AlphaFoldDB" id="A0A2Z5G698"/>
<dbReference type="InterPro" id="IPR039426">
    <property type="entry name" value="TonB-dep_rcpt-like"/>
</dbReference>
<dbReference type="GO" id="GO:0009279">
    <property type="term" value="C:cell outer membrane"/>
    <property type="evidence" value="ECO:0007669"/>
    <property type="project" value="TreeGrafter"/>
</dbReference>
<dbReference type="InterPro" id="IPR012910">
    <property type="entry name" value="Plug_dom"/>
</dbReference>
<dbReference type="Proteomes" id="UP000253606">
    <property type="component" value="Chromosome"/>
</dbReference>
<feature type="domain" description="TonB-dependent transporter Oar-like beta-barrel" evidence="2">
    <location>
        <begin position="236"/>
        <end position="1146"/>
    </location>
</feature>
<organism evidence="3 4">
    <name type="scientific">Acidisarcina polymorpha</name>
    <dbReference type="NCBI Taxonomy" id="2211140"/>
    <lineage>
        <taxon>Bacteria</taxon>
        <taxon>Pseudomonadati</taxon>
        <taxon>Acidobacteriota</taxon>
        <taxon>Terriglobia</taxon>
        <taxon>Terriglobales</taxon>
        <taxon>Acidobacteriaceae</taxon>
        <taxon>Acidisarcina</taxon>
    </lineage>
</organism>
<feature type="domain" description="TonB-dependent receptor plug" evidence="1">
    <location>
        <begin position="121"/>
        <end position="232"/>
    </location>
</feature>
<sequence length="1153" mass="123434">MLFLGLVQLNRASGQQSGSINGAVTDQSGGAIPGAQVTLTKSGQGTATTTTSNSGGEYSFPALDAGTYSLQVTVPGYEKFTANGIVLRVSRNERVDAKLVVGAVSSEVQVSGSDLGTVQTESPEISFTITGKQITQLVLNGRNFSQLVTLSPGVINQTGQDEGETGVAGSIAYSINGGRTEYNNWEIDGSSLMDNGSNTTLNVYPNVDAIAETEVLTSNYGAQYGRNASGTVLSQTKSGTEHFHGDVFEFLRNDAFNARNYFQTSVPTYKKHDYGFTIGGPIFIPKLYHPAQPKTFFFYSQEFRHENVPGQVFNQQVPSNAERTGDFSDLCPAPGSAVDATDFPNCPVNPTTGAYYANNQVPIDPNGAALLVLIPAGNVGSGTSSFFQSSPSQLTTNREELFRVDQVVNEKLRGFFRFIYDSWSTVSNPPTFQSSSFPTVQNSFAGPGIDMVANLTYTASPSLVNEFVADYTSDHITLLNTTPGIGRQDFTGQGFFNNGYGGVLPWISVSGGTAYGSGFNANTGYFPWKNSNPTYTYRDNLTKTYKDHTFITGASFIAAQKNEPAVGNNNGVPVQGVYSFSTSSSVTTGNPFADLLAGQVGSFTQTSDQPKYYNRYKIFEPYFQDNWRVNQKLTLNLGLRISLFGTYEDISNQSGNFEAAAWNSAAAPQVSPVDGSIVPGSGNIFNGIVQCGVNGVYAGCMSGHLFNPAPRVGFAYDVFGNGKLAVRGGYGIFFEHTNGNESNSEYLEGTAPLVQTPVRSNFTSYNATGGTITQFPLSFIAIPTHAVWPYVQQYNLAVQGELPGHTTMQVAYVGSLGRKLPMRHEYNQLQPIPLSENPYGPGQVISAADCSSLALDNTGNYTGTANGQVVSGDVANHLAIACGNTPDPYRPFVGISGITHSENIAQSQYDALQIGVSHYFGRLNGSLAYTYGHSIDDASDGGAGIEVPNAYNPQMSLASSNFDETHVLEASLVYDLPFFTKPGLLHSTLGGWQISDLTGFQTGTPFSVTNSVNADNAGTGNSVTSVQSYPDVIGNIHGPAAIRHPAGQLGPRLYNSDAYAPPQGLTYGDAGRNILRLPHRTNFDMGLFKNFAVHEDMHFEFRAEAFNIFNHTQFSAINTTACYGAANCAGDSFLTASAAHNARILQLAGKFVF</sequence>
<evidence type="ECO:0000313" key="3">
    <source>
        <dbReference type="EMBL" id="AXC14155.1"/>
    </source>
</evidence>
<gene>
    <name evidence="3" type="ORF">ACPOL_4893</name>
</gene>
<dbReference type="EMBL" id="CP030840">
    <property type="protein sequence ID" value="AXC14155.1"/>
    <property type="molecule type" value="Genomic_DNA"/>
</dbReference>
<dbReference type="GO" id="GO:0015344">
    <property type="term" value="F:siderophore uptake transmembrane transporter activity"/>
    <property type="evidence" value="ECO:0007669"/>
    <property type="project" value="TreeGrafter"/>
</dbReference>
<dbReference type="SUPFAM" id="SSF56935">
    <property type="entry name" value="Porins"/>
    <property type="match status" value="1"/>
</dbReference>
<reference evidence="3 4" key="1">
    <citation type="journal article" date="2018" name="Front. Microbiol.">
        <title>Hydrolytic Capabilities as a Key to Environmental Success: Chitinolytic and Cellulolytic Acidobacteria From Acidic Sub-arctic Soils and Boreal Peatlands.</title>
        <authorList>
            <person name="Belova S.E."/>
            <person name="Ravin N.V."/>
            <person name="Pankratov T.A."/>
            <person name="Rakitin A.L."/>
            <person name="Ivanova A.A."/>
            <person name="Beletsky A.V."/>
            <person name="Mardanov A.V."/>
            <person name="Sinninghe Damste J.S."/>
            <person name="Dedysh S.N."/>
        </authorList>
    </citation>
    <scope>NUCLEOTIDE SEQUENCE [LARGE SCALE GENOMIC DNA]</scope>
    <source>
        <strain evidence="3 4">SBC82</strain>
    </source>
</reference>
<proteinExistence type="predicted"/>
<evidence type="ECO:0000313" key="4">
    <source>
        <dbReference type="Proteomes" id="UP000253606"/>
    </source>
</evidence>
<keyword evidence="4" id="KW-1185">Reference proteome</keyword>